<comment type="caution">
    <text evidence="2">The sequence shown here is derived from an EMBL/GenBank/DDBJ whole genome shotgun (WGS) entry which is preliminary data.</text>
</comment>
<gene>
    <name evidence="2" type="ORF">CVT24_002557</name>
</gene>
<evidence type="ECO:0000313" key="2">
    <source>
        <dbReference type="EMBL" id="PPR06428.1"/>
    </source>
</evidence>
<reference evidence="2 3" key="1">
    <citation type="journal article" date="2018" name="Evol. Lett.">
        <title>Horizontal gene cluster transfer increased hallucinogenic mushroom diversity.</title>
        <authorList>
            <person name="Reynolds H.T."/>
            <person name="Vijayakumar V."/>
            <person name="Gluck-Thaler E."/>
            <person name="Korotkin H.B."/>
            <person name="Matheny P.B."/>
            <person name="Slot J.C."/>
        </authorList>
    </citation>
    <scope>NUCLEOTIDE SEQUENCE [LARGE SCALE GENOMIC DNA]</scope>
    <source>
        <strain evidence="2 3">2629</strain>
    </source>
</reference>
<organism evidence="2 3">
    <name type="scientific">Panaeolus cyanescens</name>
    <dbReference type="NCBI Taxonomy" id="181874"/>
    <lineage>
        <taxon>Eukaryota</taxon>
        <taxon>Fungi</taxon>
        <taxon>Dikarya</taxon>
        <taxon>Basidiomycota</taxon>
        <taxon>Agaricomycotina</taxon>
        <taxon>Agaricomycetes</taxon>
        <taxon>Agaricomycetidae</taxon>
        <taxon>Agaricales</taxon>
        <taxon>Agaricineae</taxon>
        <taxon>Galeropsidaceae</taxon>
        <taxon>Panaeolus</taxon>
    </lineage>
</organism>
<evidence type="ECO:0000256" key="1">
    <source>
        <dbReference type="SAM" id="MobiDB-lite"/>
    </source>
</evidence>
<accession>A0A409YTY7</accession>
<dbReference type="AlphaFoldDB" id="A0A409YTY7"/>
<dbReference type="OrthoDB" id="3048815at2759"/>
<feature type="region of interest" description="Disordered" evidence="1">
    <location>
        <begin position="60"/>
        <end position="94"/>
    </location>
</feature>
<sequence>MLTPLNRDANCDDVVVESSGLKLDDHVRAAARKVSTSIPPTINPYLNTSLSATPLHTTPYDGFTPAWDPGSQTPMPPPSPVREEVPPSRSQSHQRLIPQLVDVPLWVYATGDRYVDSDLSVSVQQTDAGLAFRHKVNRTLKTLDPTWVKPHPPNPARDNGLLVVVEGPHCGQFVHRVDHVEIDGCVKMILALVRRVPEQRDEIQAAAGLLHIEPRHLNASTSNNSNSPPSEHISFTPDVNTFLNNLNILNSPNHYTSTEADTFQQQFLDNDQLPQELDNARVIGIYKSDQVYTAGNMGDHFRRAALWEVGVYIVPPHHKSNIQAQCTTQRSLLQIIKDCETQKGAKEDKLLQNGGFPVGPVEDIFAAPDATVADPSTEHIIPASANAVAETLAKPTYTASHAPMVHGKITDKAYNSGA</sequence>
<keyword evidence="3" id="KW-1185">Reference proteome</keyword>
<proteinExistence type="predicted"/>
<dbReference type="InParanoid" id="A0A409YTY7"/>
<name>A0A409YTY7_9AGAR</name>
<dbReference type="EMBL" id="NHTK01000656">
    <property type="protein sequence ID" value="PPR06428.1"/>
    <property type="molecule type" value="Genomic_DNA"/>
</dbReference>
<evidence type="ECO:0000313" key="3">
    <source>
        <dbReference type="Proteomes" id="UP000284842"/>
    </source>
</evidence>
<dbReference type="Proteomes" id="UP000284842">
    <property type="component" value="Unassembled WGS sequence"/>
</dbReference>
<protein>
    <submittedName>
        <fullName evidence="2">Uncharacterized protein</fullName>
    </submittedName>
</protein>